<dbReference type="InterPro" id="IPR006558">
    <property type="entry name" value="LamG-like"/>
</dbReference>
<dbReference type="InterPro" id="IPR006311">
    <property type="entry name" value="TAT_signal"/>
</dbReference>
<gene>
    <name evidence="4" type="ORF">GA0074692_2550</name>
</gene>
<dbReference type="InterPro" id="IPR012878">
    <property type="entry name" value="Beta-AFase-like_GH127_cat"/>
</dbReference>
<dbReference type="PROSITE" id="PS51318">
    <property type="entry name" value="TAT"/>
    <property type="match status" value="1"/>
</dbReference>
<name>A0A1C6SG92_9ACTN</name>
<evidence type="ECO:0000256" key="1">
    <source>
        <dbReference type="ARBA" id="ARBA00022729"/>
    </source>
</evidence>
<accession>A0A1C6SG92</accession>
<dbReference type="Gene3D" id="2.60.120.200">
    <property type="match status" value="1"/>
</dbReference>
<feature type="domain" description="LamG-like jellyroll fold" evidence="3">
    <location>
        <begin position="696"/>
        <end position="833"/>
    </location>
</feature>
<sequence>MNDHVRLGRRGLLGGLLGAGLAVGLGGLPAYATTTAGTAGAGAPPLASLPLDRVQLLESRFLANMRRTTAYLRVVDLDRLLHTFRLTVGLPSTAQPCGGWEAPNVQLRGHTTGHLLSGLALAAANTGDAELAAKGARLVAALAECQVAAAKTGSTPGYLSAFPETAFDDIEAGKNVWAPYYTIHKIMAGLLDQHVLLGNAQALTVLLGMVDWVDTRTSRLSREALQKVLHTEFGGMNEVLANLWFVTRDERHLELAARFDHDEIFGPLAERRNTLAGRHANTDIAKVVGAAAQWEATGEERYRTIATYFWDQVVQHHTYVIGGNSNAEFFGPPGQIVSQLGENTCENCNSYNMLKLTRQLFRNDPDRAAYMDYYEWTLLNQMLGEQDPDSAHGFVTYYTGLSNSASRQGKGGLVSDPGTYSSDYDNFSCDHGTALETQVKFADSVYFTRGDVLWVNLFVPSELDWREQGLRLRMQTDYPYDPTVRLTVDRGGDAEIRVRVPGWVERTGQPAKLRVNGRSVGVVCRPGAYVAVRRTWAAGDIVELSLPMATVWRPAPDNPAVHALTYGPLVLAGRYGDTPPATLPTIEPSSLTRVAGTADFTVLADGRRVRLSPFLDVHHEHYNVYWAVRPGRPAPKLVARYAFDDSAGLVDSTGRWADAALAGGASFVGRDGGGAVALDGQGGHVVLPAGLPTNLTELTVSVWTRLESVANSARVFDLGSNAQTYMFLTSRTGRGTARFAMKLGGMETEDFVDADRPLPTGVWTHVAVTVAPGVARLYLDGEQVGINEQMVMSPLLLGATQQNFLGRSQNVKHPWLHGAVGDFRLYGVALSAGDVAALHAGTFHRYE</sequence>
<dbReference type="SUPFAM" id="SSF49899">
    <property type="entry name" value="Concanavalin A-like lectins/glucanases"/>
    <property type="match status" value="1"/>
</dbReference>
<reference evidence="5" key="1">
    <citation type="submission" date="2016-06" db="EMBL/GenBank/DDBJ databases">
        <authorList>
            <person name="Varghese N."/>
            <person name="Submissions Spin"/>
        </authorList>
    </citation>
    <scope>NUCLEOTIDE SEQUENCE [LARGE SCALE GENOMIC DNA]</scope>
    <source>
        <strain evidence="5">DSM 43817</strain>
    </source>
</reference>
<keyword evidence="5" id="KW-1185">Reference proteome</keyword>
<dbReference type="InterPro" id="IPR008928">
    <property type="entry name" value="6-hairpin_glycosidase_sf"/>
</dbReference>
<dbReference type="Pfam" id="PF13385">
    <property type="entry name" value="Laminin_G_3"/>
    <property type="match status" value="1"/>
</dbReference>
<evidence type="ECO:0000256" key="2">
    <source>
        <dbReference type="ARBA" id="ARBA00023157"/>
    </source>
</evidence>
<dbReference type="Proteomes" id="UP000198959">
    <property type="component" value="Unassembled WGS sequence"/>
</dbReference>
<keyword evidence="2" id="KW-1015">Disulfide bond</keyword>
<dbReference type="SUPFAM" id="SSF48208">
    <property type="entry name" value="Six-hairpin glycosidases"/>
    <property type="match status" value="1"/>
</dbReference>
<dbReference type="PANTHER" id="PTHR31151">
    <property type="entry name" value="PROLINE-TRNA LIGASE (DUF1680)"/>
    <property type="match status" value="1"/>
</dbReference>
<dbReference type="STRING" id="145854.GA0074692_2550"/>
<evidence type="ECO:0000259" key="3">
    <source>
        <dbReference type="SMART" id="SM00560"/>
    </source>
</evidence>
<dbReference type="OrthoDB" id="9757939at2"/>
<evidence type="ECO:0000313" key="4">
    <source>
        <dbReference type="EMBL" id="SCL28496.1"/>
    </source>
</evidence>
<dbReference type="AlphaFoldDB" id="A0A1C6SG92"/>
<proteinExistence type="predicted"/>
<dbReference type="InterPro" id="IPR013320">
    <property type="entry name" value="ConA-like_dom_sf"/>
</dbReference>
<dbReference type="Pfam" id="PF07944">
    <property type="entry name" value="Beta-AFase-like_GH127_cat"/>
    <property type="match status" value="1"/>
</dbReference>
<dbReference type="SMART" id="SM00560">
    <property type="entry name" value="LamGL"/>
    <property type="match status" value="1"/>
</dbReference>
<dbReference type="Pfam" id="PF20736">
    <property type="entry name" value="Glyco_hydro127M"/>
    <property type="match status" value="1"/>
</dbReference>
<evidence type="ECO:0000313" key="5">
    <source>
        <dbReference type="Proteomes" id="UP000198959"/>
    </source>
</evidence>
<protein>
    <recommendedName>
        <fullName evidence="3">LamG-like jellyroll fold domain-containing protein</fullName>
    </recommendedName>
</protein>
<dbReference type="EMBL" id="FMHW01000002">
    <property type="protein sequence ID" value="SCL28496.1"/>
    <property type="molecule type" value="Genomic_DNA"/>
</dbReference>
<dbReference type="InterPro" id="IPR049046">
    <property type="entry name" value="Beta-AFase-like_GH127_middle"/>
</dbReference>
<organism evidence="4 5">
    <name type="scientific">Micromonospora pallida</name>
    <dbReference type="NCBI Taxonomy" id="145854"/>
    <lineage>
        <taxon>Bacteria</taxon>
        <taxon>Bacillati</taxon>
        <taxon>Actinomycetota</taxon>
        <taxon>Actinomycetes</taxon>
        <taxon>Micromonosporales</taxon>
        <taxon>Micromonosporaceae</taxon>
        <taxon>Micromonospora</taxon>
    </lineage>
</organism>
<keyword evidence="1" id="KW-0732">Signal</keyword>
<dbReference type="GO" id="GO:0005975">
    <property type="term" value="P:carbohydrate metabolic process"/>
    <property type="evidence" value="ECO:0007669"/>
    <property type="project" value="InterPro"/>
</dbReference>
<dbReference type="PANTHER" id="PTHR31151:SF0">
    <property type="entry name" value="PROLINE-TRNA LIGASE (DUF1680)"/>
    <property type="match status" value="1"/>
</dbReference>